<comment type="pathway">
    <text evidence="7">Glycan biosynthesis; glycogen biosynthesis.</text>
</comment>
<evidence type="ECO:0000313" key="11">
    <source>
        <dbReference type="Proteomes" id="UP000677305"/>
    </source>
</evidence>
<keyword evidence="5 7" id="KW-0808">Transferase</keyword>
<dbReference type="SUPFAM" id="SSF53756">
    <property type="entry name" value="UDP-Glycosyltransferase/glycogen phosphorylase"/>
    <property type="match status" value="1"/>
</dbReference>
<evidence type="ECO:0000259" key="9">
    <source>
        <dbReference type="Pfam" id="PF08323"/>
    </source>
</evidence>
<dbReference type="GO" id="GO:0004373">
    <property type="term" value="F:alpha-1,4-glucan glucosyltransferase (UDP-glucose donor) activity"/>
    <property type="evidence" value="ECO:0007669"/>
    <property type="project" value="InterPro"/>
</dbReference>
<comment type="similarity">
    <text evidence="3 7">Belongs to the glycosyltransferase 1 family. Bacterial/plant glycogen synthase subfamily.</text>
</comment>
<dbReference type="NCBIfam" id="TIGR02095">
    <property type="entry name" value="glgA"/>
    <property type="match status" value="1"/>
</dbReference>
<evidence type="ECO:0000256" key="3">
    <source>
        <dbReference type="ARBA" id="ARBA00010281"/>
    </source>
</evidence>
<evidence type="ECO:0000313" key="10">
    <source>
        <dbReference type="EMBL" id="QUH29471.1"/>
    </source>
</evidence>
<dbReference type="PANTHER" id="PTHR45825">
    <property type="entry name" value="GRANULE-BOUND STARCH SYNTHASE 1, CHLOROPLASTIC/AMYLOPLASTIC"/>
    <property type="match status" value="1"/>
</dbReference>
<dbReference type="GO" id="GO:0005978">
    <property type="term" value="P:glycogen biosynthetic process"/>
    <property type="evidence" value="ECO:0007669"/>
    <property type="project" value="UniProtKB-UniRule"/>
</dbReference>
<keyword evidence="6 7" id="KW-0320">Glycogen biosynthesis</keyword>
<feature type="domain" description="Starch synthase catalytic" evidence="9">
    <location>
        <begin position="8"/>
        <end position="239"/>
    </location>
</feature>
<comment type="catalytic activity">
    <reaction evidence="1 7">
        <text>[(1-&gt;4)-alpha-D-glucosyl](n) + ADP-alpha-D-glucose = [(1-&gt;4)-alpha-D-glucosyl](n+1) + ADP + H(+)</text>
        <dbReference type="Rhea" id="RHEA:18189"/>
        <dbReference type="Rhea" id="RHEA-COMP:9584"/>
        <dbReference type="Rhea" id="RHEA-COMP:9587"/>
        <dbReference type="ChEBI" id="CHEBI:15378"/>
        <dbReference type="ChEBI" id="CHEBI:15444"/>
        <dbReference type="ChEBI" id="CHEBI:57498"/>
        <dbReference type="ChEBI" id="CHEBI:456216"/>
        <dbReference type="EC" id="2.4.1.21"/>
    </reaction>
</comment>
<dbReference type="EMBL" id="CP058561">
    <property type="protein sequence ID" value="QUH29471.1"/>
    <property type="molecule type" value="Genomic_DNA"/>
</dbReference>
<evidence type="ECO:0000259" key="8">
    <source>
        <dbReference type="Pfam" id="PF00534"/>
    </source>
</evidence>
<name>A0A8J8SCI6_9FIRM</name>
<dbReference type="InterPro" id="IPR013534">
    <property type="entry name" value="Starch_synth_cat_dom"/>
</dbReference>
<dbReference type="PANTHER" id="PTHR45825:SF11">
    <property type="entry name" value="ALPHA AMYLASE DOMAIN-CONTAINING PROTEIN"/>
    <property type="match status" value="1"/>
</dbReference>
<protein>
    <recommendedName>
        <fullName evidence="7">Glycogen synthase</fullName>
        <ecNumber evidence="7">2.4.1.21</ecNumber>
    </recommendedName>
    <alternativeName>
        <fullName evidence="7">Starch [bacterial glycogen] synthase</fullName>
    </alternativeName>
</protein>
<evidence type="ECO:0000256" key="1">
    <source>
        <dbReference type="ARBA" id="ARBA00001478"/>
    </source>
</evidence>
<dbReference type="HAMAP" id="MF_00484">
    <property type="entry name" value="Glycogen_synth"/>
    <property type="match status" value="1"/>
</dbReference>
<sequence length="479" mass="54909">MMKNKLSVLYVSAEIAPFGTTGGLGDVGECLPEVLADNGLEMIRVMPKYKGLEEKYELNEVGSFIVETSGKANQAKIYKYEEKKLTTYFIGSQEYFERDNLYGYDDDDIRFGFFSKAVLEMLMVLNIKPDVIHVNDWHGGLIPFLLKNEYSHISFYSSIKTVYTIHNLQYQGVFGSGSLERIGLSHKYYDSNKLEYYGNISFMKGGIIYSDIVTTVSDNYAKEIQTPQYGYGLDGILRQYKSKIYGIINGIDYDKFNCETDEYVYRNYNIDNVSMVKHENKHFLQNKIGLPVKKVPLIGMVSRLSEQKGINLCLQAIEELIDEDLQFVILGTGEKKYEQALMDLSNKYPDKLGVIIDFNQKMARRIYSGCDFFLMPSLFEPCGLSQIYSMRFGTVPIVRKTGGLADTVIPFGSNKGTGFVFDRYDVDEFIEAINEGLETYSDEDKWKCIVANCMNQRFSWDNSAKKYIEKYNQLIKIKD</sequence>
<reference evidence="10 11" key="1">
    <citation type="submission" date="2020-07" db="EMBL/GenBank/DDBJ databases">
        <title>Vallitalea guaymasensis genome.</title>
        <authorList>
            <person name="Postec A."/>
        </authorList>
    </citation>
    <scope>NUCLEOTIDE SEQUENCE [LARGE SCALE GENOMIC DNA]</scope>
    <source>
        <strain evidence="10 11">Ra1766G1</strain>
    </source>
</reference>
<dbReference type="AlphaFoldDB" id="A0A8J8SCI6"/>
<proteinExistence type="inferred from homology"/>
<dbReference type="EC" id="2.4.1.21" evidence="7"/>
<evidence type="ECO:0000256" key="6">
    <source>
        <dbReference type="ARBA" id="ARBA00023056"/>
    </source>
</evidence>
<evidence type="ECO:0000256" key="7">
    <source>
        <dbReference type="HAMAP-Rule" id="MF_00484"/>
    </source>
</evidence>
<dbReference type="CDD" id="cd03791">
    <property type="entry name" value="GT5_Glycogen_synthase_DULL1-like"/>
    <property type="match status" value="1"/>
</dbReference>
<dbReference type="GO" id="GO:0009011">
    <property type="term" value="F:alpha-1,4-glucan glucosyltransferase (ADP-glucose donor) activity"/>
    <property type="evidence" value="ECO:0007669"/>
    <property type="project" value="UniProtKB-UniRule"/>
</dbReference>
<dbReference type="InterPro" id="IPR011835">
    <property type="entry name" value="GS/SS"/>
</dbReference>
<comment type="caution">
    <text evidence="7">Lacks conserved residue(s) required for the propagation of feature annotation.</text>
</comment>
<dbReference type="Pfam" id="PF08323">
    <property type="entry name" value="Glyco_transf_5"/>
    <property type="match status" value="1"/>
</dbReference>
<dbReference type="RefSeq" id="WP_212693538.1">
    <property type="nucleotide sequence ID" value="NZ_CP058561.1"/>
</dbReference>
<dbReference type="UniPathway" id="UPA00164"/>
<accession>A0A8J8SCI6</accession>
<dbReference type="InterPro" id="IPR001296">
    <property type="entry name" value="Glyco_trans_1"/>
</dbReference>
<evidence type="ECO:0000256" key="5">
    <source>
        <dbReference type="ARBA" id="ARBA00022679"/>
    </source>
</evidence>
<dbReference type="Pfam" id="PF00534">
    <property type="entry name" value="Glycos_transf_1"/>
    <property type="match status" value="1"/>
</dbReference>
<dbReference type="Proteomes" id="UP000677305">
    <property type="component" value="Chromosome"/>
</dbReference>
<feature type="domain" description="Glycosyl transferase family 1" evidence="8">
    <location>
        <begin position="291"/>
        <end position="446"/>
    </location>
</feature>
<gene>
    <name evidence="7" type="primary">glgA</name>
    <name evidence="10" type="ORF">HYG85_11300</name>
</gene>
<evidence type="ECO:0000256" key="4">
    <source>
        <dbReference type="ARBA" id="ARBA00022676"/>
    </source>
</evidence>
<comment type="function">
    <text evidence="2 7">Synthesizes alpha-1,4-glucan chains using ADP-glucose.</text>
</comment>
<dbReference type="KEGG" id="vgu:HYG85_11300"/>
<keyword evidence="4 7" id="KW-0328">Glycosyltransferase</keyword>
<evidence type="ECO:0000256" key="2">
    <source>
        <dbReference type="ARBA" id="ARBA00002764"/>
    </source>
</evidence>
<dbReference type="Gene3D" id="3.40.50.2000">
    <property type="entry name" value="Glycogen Phosphorylase B"/>
    <property type="match status" value="2"/>
</dbReference>
<organism evidence="10 11">
    <name type="scientific">Vallitalea guaymasensis</name>
    <dbReference type="NCBI Taxonomy" id="1185412"/>
    <lineage>
        <taxon>Bacteria</taxon>
        <taxon>Bacillati</taxon>
        <taxon>Bacillota</taxon>
        <taxon>Clostridia</taxon>
        <taxon>Lachnospirales</taxon>
        <taxon>Vallitaleaceae</taxon>
        <taxon>Vallitalea</taxon>
    </lineage>
</organism>
<keyword evidence="11" id="KW-1185">Reference proteome</keyword>